<accession>A0A6N4SVC4</accession>
<proteinExistence type="predicted"/>
<dbReference type="RefSeq" id="WP_011586445.1">
    <property type="nucleotide sequence ID" value="NC_008255.1"/>
</dbReference>
<dbReference type="KEGG" id="chu:CHU_3096"/>
<evidence type="ECO:0008006" key="3">
    <source>
        <dbReference type="Google" id="ProtNLM"/>
    </source>
</evidence>
<name>A0A6N4SVC4_CYTH3</name>
<dbReference type="EMBL" id="CP000383">
    <property type="protein sequence ID" value="ABG60336.1"/>
    <property type="molecule type" value="Genomic_DNA"/>
</dbReference>
<keyword evidence="2" id="KW-1185">Reference proteome</keyword>
<dbReference type="Proteomes" id="UP000001822">
    <property type="component" value="Chromosome"/>
</dbReference>
<gene>
    <name evidence="1" type="ordered locus">CHU_3096</name>
</gene>
<organism evidence="1 2">
    <name type="scientific">Cytophaga hutchinsonii (strain ATCC 33406 / DSM 1761 / CIP 103989 / NBRC 15051 / NCIMB 9469 / D465)</name>
    <dbReference type="NCBI Taxonomy" id="269798"/>
    <lineage>
        <taxon>Bacteria</taxon>
        <taxon>Pseudomonadati</taxon>
        <taxon>Bacteroidota</taxon>
        <taxon>Cytophagia</taxon>
        <taxon>Cytophagales</taxon>
        <taxon>Cytophagaceae</taxon>
        <taxon>Cytophaga</taxon>
    </lineage>
</organism>
<protein>
    <recommendedName>
        <fullName evidence="3">Zinc-finger domain-containing protein</fullName>
    </recommendedName>
</protein>
<dbReference type="AlphaFoldDB" id="A0A6N4SVC4"/>
<evidence type="ECO:0000313" key="2">
    <source>
        <dbReference type="Proteomes" id="UP000001822"/>
    </source>
</evidence>
<dbReference type="OrthoDB" id="886726at2"/>
<reference evidence="1 2" key="1">
    <citation type="journal article" date="2007" name="Appl. Environ. Microbiol.">
        <title>Genome sequence of the cellulolytic gliding bacterium Cytophaga hutchinsonii.</title>
        <authorList>
            <person name="Xie G."/>
            <person name="Bruce D.C."/>
            <person name="Challacombe J.F."/>
            <person name="Chertkov O."/>
            <person name="Detter J.C."/>
            <person name="Gilna P."/>
            <person name="Han C.S."/>
            <person name="Lucas S."/>
            <person name="Misra M."/>
            <person name="Myers G.L."/>
            <person name="Richardson P."/>
            <person name="Tapia R."/>
            <person name="Thayer N."/>
            <person name="Thompson L.S."/>
            <person name="Brettin T.S."/>
            <person name="Henrissat B."/>
            <person name="Wilson D.B."/>
            <person name="McBride M.J."/>
        </authorList>
    </citation>
    <scope>NUCLEOTIDE SEQUENCE [LARGE SCALE GENOMIC DNA]</scope>
    <source>
        <strain evidence="2">ATCC 33406 / DSM 1761 / CIP 103989 / NBRC 15051 / NCIMB 9469 / D465</strain>
    </source>
</reference>
<sequence length="93" mass="10693">MKTYNTYLVSCETATFLIEKKLDSGLTSKEKVQLFVHEMICSVCRKYEKQSRMLDQLLRKKIGQIGVPPTGFTPGTTALNKFKILIYNKLDEK</sequence>
<evidence type="ECO:0000313" key="1">
    <source>
        <dbReference type="EMBL" id="ABG60336.1"/>
    </source>
</evidence>